<proteinExistence type="predicted"/>
<sequence length="119" mass="13948">MAMTSQEKTQMAKFPSPSGPKYKPWYMANGNTHVSTVDMFDTDRKQNAFIITVYSYLNKKQELIEEIIRVVHLGPITKDIVDEYLKEKGIPIYYREFKRECINRESVELIIKRLKALVS</sequence>
<accession>A0A481W5W8</accession>
<reference evidence="1 2" key="1">
    <citation type="submission" date="2019-02" db="EMBL/GenBank/DDBJ databases">
        <authorList>
            <person name="Frampton R.A."/>
            <person name="Wojtus J.K."/>
            <person name="Fineran P.C."/>
            <person name="Hendrickson H.L."/>
        </authorList>
    </citation>
    <scope>NUCLEOTIDE SEQUENCE [LARGE SCALE GENOMIC DNA]</scope>
</reference>
<keyword evidence="2" id="KW-1185">Reference proteome</keyword>
<dbReference type="Proteomes" id="UP000294134">
    <property type="component" value="Segment"/>
</dbReference>
<evidence type="ECO:0000313" key="1">
    <source>
        <dbReference type="EMBL" id="QBJ02905.1"/>
    </source>
</evidence>
<evidence type="ECO:0000313" key="2">
    <source>
        <dbReference type="Proteomes" id="UP000294134"/>
    </source>
</evidence>
<dbReference type="EMBL" id="MK552327">
    <property type="protein sequence ID" value="QBJ02905.1"/>
    <property type="molecule type" value="Genomic_DNA"/>
</dbReference>
<organism evidence="1 2">
    <name type="scientific">Pseudomonas phage Psa21</name>
    <dbReference type="NCBI Taxonomy" id="2530023"/>
    <lineage>
        <taxon>Viruses</taxon>
        <taxon>Duplodnaviria</taxon>
        <taxon>Heunggongvirae</taxon>
        <taxon>Uroviricota</taxon>
        <taxon>Caudoviricetes</taxon>
        <taxon>Chimalliviridae</taxon>
        <taxon>Tepukevirus</taxon>
        <taxon>Tepukevirus Psa21</taxon>
    </lineage>
</organism>
<name>A0A481W5W8_9CAUD</name>
<protein>
    <submittedName>
        <fullName evidence="1">Uncharacterized protein</fullName>
    </submittedName>
</protein>
<gene>
    <name evidence="1" type="ORF">PSA21_379</name>
</gene>